<sequence>MPFTRIILVEGRSETWLSRLSNQLHRTLVDAFDVPVADRFQVIECLPASRIVSDPHYLTLGGARSAQLVQFHIIAGRQRSRTQKAEFYRLLTRRLQEEPGVRPEDVMIFIQFTSPEDWCFGNGRLYSPECL</sequence>
<evidence type="ECO:0000313" key="1">
    <source>
        <dbReference type="EMBL" id="XBS71755.1"/>
    </source>
</evidence>
<name>A0AAU7QFM4_9GAMM</name>
<accession>A0AAU7QFM4</accession>
<dbReference type="InterPro" id="IPR014347">
    <property type="entry name" value="Tautomerase/MIF_sf"/>
</dbReference>
<proteinExistence type="predicted"/>
<protein>
    <submittedName>
        <fullName evidence="1">Tautomerase family protein</fullName>
    </submittedName>
</protein>
<dbReference type="Gene3D" id="3.30.429.10">
    <property type="entry name" value="Macrophage Migration Inhibitory Factor"/>
    <property type="match status" value="1"/>
</dbReference>
<dbReference type="AlphaFoldDB" id="A0AAU7QFM4"/>
<dbReference type="PANTHER" id="PTHR38460:SF1">
    <property type="entry name" value="TAUTOMERASE YOLI-RELATED"/>
    <property type="match status" value="1"/>
</dbReference>
<dbReference type="SUPFAM" id="SSF55331">
    <property type="entry name" value="Tautomerase/MIF"/>
    <property type="match status" value="1"/>
</dbReference>
<dbReference type="Pfam" id="PF14552">
    <property type="entry name" value="Tautomerase_2"/>
    <property type="match status" value="1"/>
</dbReference>
<dbReference type="EMBL" id="CP157947">
    <property type="protein sequence ID" value="XBS71755.1"/>
    <property type="molecule type" value="Genomic_DNA"/>
</dbReference>
<gene>
    <name evidence="1" type="ORF">ABK905_00340</name>
</gene>
<dbReference type="PANTHER" id="PTHR38460">
    <property type="entry name" value="TAUTOMERASE YOLI-RELATED"/>
    <property type="match status" value="1"/>
</dbReference>
<reference evidence="1" key="1">
    <citation type="submission" date="2024-06" db="EMBL/GenBank/DDBJ databases">
        <authorList>
            <person name="Coelho C."/>
            <person name="Bento M."/>
            <person name="Garcia E."/>
            <person name="Camelo A."/>
            <person name="Brandao I."/>
            <person name="Espirito Santo C."/>
            <person name="Trovao J."/>
            <person name="Verissimo A."/>
            <person name="Costa J."/>
            <person name="Tiago I."/>
        </authorList>
    </citation>
    <scope>NUCLEOTIDE SEQUENCE</scope>
    <source>
        <strain evidence="1">KWT182</strain>
    </source>
</reference>
<organism evidence="1">
    <name type="scientific">Acerihabitans sp. KWT182</name>
    <dbReference type="NCBI Taxonomy" id="3157919"/>
    <lineage>
        <taxon>Bacteria</taxon>
        <taxon>Pseudomonadati</taxon>
        <taxon>Pseudomonadota</taxon>
        <taxon>Gammaproteobacteria</taxon>
        <taxon>Enterobacterales</taxon>
        <taxon>Pectobacteriaceae</taxon>
        <taxon>Acerihabitans</taxon>
    </lineage>
</organism>
<dbReference type="InterPro" id="IPR037479">
    <property type="entry name" value="Tauto_MSAD"/>
</dbReference>